<name>A0AAW2DNW1_9ROSI</name>
<dbReference type="AlphaFoldDB" id="A0AAW2DNW1"/>
<organism evidence="2 3">
    <name type="scientific">Lithocarpus litseifolius</name>
    <dbReference type="NCBI Taxonomy" id="425828"/>
    <lineage>
        <taxon>Eukaryota</taxon>
        <taxon>Viridiplantae</taxon>
        <taxon>Streptophyta</taxon>
        <taxon>Embryophyta</taxon>
        <taxon>Tracheophyta</taxon>
        <taxon>Spermatophyta</taxon>
        <taxon>Magnoliopsida</taxon>
        <taxon>eudicotyledons</taxon>
        <taxon>Gunneridae</taxon>
        <taxon>Pentapetalae</taxon>
        <taxon>rosids</taxon>
        <taxon>fabids</taxon>
        <taxon>Fagales</taxon>
        <taxon>Fagaceae</taxon>
        <taxon>Lithocarpus</taxon>
    </lineage>
</organism>
<proteinExistence type="predicted"/>
<evidence type="ECO:0000259" key="1">
    <source>
        <dbReference type="Pfam" id="PF14291"/>
    </source>
</evidence>
<dbReference type="Pfam" id="PF14291">
    <property type="entry name" value="DUF4371"/>
    <property type="match status" value="1"/>
</dbReference>
<comment type="caution">
    <text evidence="2">The sequence shown here is derived from an EMBL/GenBank/DDBJ whole genome shotgun (WGS) entry which is preliminary data.</text>
</comment>
<accession>A0AAW2DNW1</accession>
<sequence>MIRILASYNDKVAQGDSACIASKVRSKIREDIGDSKFCIIVDESRDESKREQLALVLRFVDNDGFIQERFFDLSHVKDTAALPLKSDIYTILSRHCLDIQNICGQGYDGASNMCGKWKELQALVLNDCPYAYYVLCFAHWLQLALVAAPREVNPIHEFFLSLNFIITIVGSSCKRNNELRAAQAAEIARMLAIDELETRTGANQIGTLKRARFSKIFEIDIPNLSARFAESRSSKKRDHVTVEHHYHFDIFNASIDVQLQELDNWCGERPIELLTLCFALDPKDAYKSFNVDDICHLVEKYNPLDFSERDRTGLKIQLKLFEHDVQNHSKLQNLSSMAELCQRLVETEKSQVYPIIDRLIPCFDSSSVHSNW</sequence>
<feature type="domain" description="DUF4371" evidence="1">
    <location>
        <begin position="18"/>
        <end position="117"/>
    </location>
</feature>
<dbReference type="InterPro" id="IPR025398">
    <property type="entry name" value="DUF4371"/>
</dbReference>
<gene>
    <name evidence="2" type="ORF">SO802_006366</name>
</gene>
<dbReference type="InterPro" id="IPR055298">
    <property type="entry name" value="AtLOH3-like"/>
</dbReference>
<evidence type="ECO:0000313" key="2">
    <source>
        <dbReference type="EMBL" id="KAL0011258.1"/>
    </source>
</evidence>
<reference evidence="2 3" key="1">
    <citation type="submission" date="2024-01" db="EMBL/GenBank/DDBJ databases">
        <title>A telomere-to-telomere, gap-free genome of sweet tea (Lithocarpus litseifolius).</title>
        <authorList>
            <person name="Zhou J."/>
        </authorList>
    </citation>
    <scope>NUCLEOTIDE SEQUENCE [LARGE SCALE GENOMIC DNA]</scope>
    <source>
        <strain evidence="2">Zhou-2022a</strain>
        <tissue evidence="2">Leaf</tissue>
    </source>
</reference>
<evidence type="ECO:0000313" key="3">
    <source>
        <dbReference type="Proteomes" id="UP001459277"/>
    </source>
</evidence>
<protein>
    <recommendedName>
        <fullName evidence="1">DUF4371 domain-containing protein</fullName>
    </recommendedName>
</protein>
<dbReference type="Proteomes" id="UP001459277">
    <property type="component" value="Unassembled WGS sequence"/>
</dbReference>
<dbReference type="EMBL" id="JAZDWU010000002">
    <property type="protein sequence ID" value="KAL0011258.1"/>
    <property type="molecule type" value="Genomic_DNA"/>
</dbReference>
<dbReference type="PANTHER" id="PTHR11697:SF230">
    <property type="entry name" value="ZINC FINGER, MYM DOMAIN CONTAINING 1"/>
    <property type="match status" value="1"/>
</dbReference>
<keyword evidence="3" id="KW-1185">Reference proteome</keyword>
<dbReference type="PANTHER" id="PTHR11697">
    <property type="entry name" value="GENERAL TRANSCRIPTION FACTOR 2-RELATED ZINC FINGER PROTEIN"/>
    <property type="match status" value="1"/>
</dbReference>